<evidence type="ECO:0000313" key="3">
    <source>
        <dbReference type="EnsemblMetazoa" id="CLYHEMP018346.1"/>
    </source>
</evidence>
<feature type="compositionally biased region" description="Polar residues" evidence="2">
    <location>
        <begin position="441"/>
        <end position="453"/>
    </location>
</feature>
<feature type="region of interest" description="Disordered" evidence="2">
    <location>
        <begin position="397"/>
        <end position="453"/>
    </location>
</feature>
<reference evidence="3" key="1">
    <citation type="submission" date="2021-01" db="UniProtKB">
        <authorList>
            <consortium name="EnsemblMetazoa"/>
        </authorList>
    </citation>
    <scope>IDENTIFICATION</scope>
</reference>
<feature type="coiled-coil region" evidence="1">
    <location>
        <begin position="23"/>
        <end position="68"/>
    </location>
</feature>
<organism evidence="3 4">
    <name type="scientific">Clytia hemisphaerica</name>
    <dbReference type="NCBI Taxonomy" id="252671"/>
    <lineage>
        <taxon>Eukaryota</taxon>
        <taxon>Metazoa</taxon>
        <taxon>Cnidaria</taxon>
        <taxon>Hydrozoa</taxon>
        <taxon>Hydroidolina</taxon>
        <taxon>Leptothecata</taxon>
        <taxon>Obeliida</taxon>
        <taxon>Clytiidae</taxon>
        <taxon>Clytia</taxon>
    </lineage>
</organism>
<keyword evidence="1" id="KW-0175">Coiled coil</keyword>
<feature type="coiled-coil region" evidence="1">
    <location>
        <begin position="155"/>
        <end position="203"/>
    </location>
</feature>
<dbReference type="Proteomes" id="UP000594262">
    <property type="component" value="Unplaced"/>
</dbReference>
<feature type="coiled-coil region" evidence="1">
    <location>
        <begin position="291"/>
        <end position="377"/>
    </location>
</feature>
<feature type="coiled-coil region" evidence="1">
    <location>
        <begin position="94"/>
        <end position="121"/>
    </location>
</feature>
<name>A0A7M5X6T9_9CNID</name>
<evidence type="ECO:0000313" key="4">
    <source>
        <dbReference type="Proteomes" id="UP000594262"/>
    </source>
</evidence>
<dbReference type="AlphaFoldDB" id="A0A7M5X6T9"/>
<sequence length="453" mass="52013">VIIRQRQKAKEYACEVKAKNVLIEDLRNSLKDKNKDVKTVRREQLSHIESLQDDIARLKTNESEYKSILKEQSQFMVEFQKELTSGISAHAQQIKEAREAEAKSSKRAEELEAMLQEHKTDSLLRIQSFERAIKERDAWAEVFENDKNRKISNLKEELYSNKKSIEDLRLSLEREKSKNKHQSDKFEKAMKAKNDEISLLNERIEAIVPKELELLKRERNIEPREKKCQQTEALMRSMVSSFKAQETNLEARETQVIGLLNVLESKNKTITDTNATVRHYQVALARRDNTVESQKVEISKQEASLKDANTKLRGLQYELKRAEEKDVVIEQQKAEITRQKSTLKLANEKLGELEVTITNIEQDKAKLVNDNAELQSSFTTLNQKYKKLAISVGVFEEEGDSSEEDSKSSKSKTKNKGGWFRCFGGMLCGRKSRPKKDQAEGLQNSAPGTSTST</sequence>
<keyword evidence="4" id="KW-1185">Reference proteome</keyword>
<dbReference type="EnsemblMetazoa" id="CLYHEMT018346.1">
    <property type="protein sequence ID" value="CLYHEMP018346.1"/>
    <property type="gene ID" value="CLYHEMG018346"/>
</dbReference>
<accession>A0A7M5X6T9</accession>
<proteinExistence type="predicted"/>
<protein>
    <submittedName>
        <fullName evidence="3">Uncharacterized protein</fullName>
    </submittedName>
</protein>
<evidence type="ECO:0000256" key="1">
    <source>
        <dbReference type="SAM" id="Coils"/>
    </source>
</evidence>
<evidence type="ECO:0000256" key="2">
    <source>
        <dbReference type="SAM" id="MobiDB-lite"/>
    </source>
</evidence>